<name>A0A218UL94_9PASE</name>
<gene>
    <name evidence="2" type="ORF">RLOC_00014939</name>
</gene>
<organism evidence="2 3">
    <name type="scientific">Lonchura striata</name>
    <name type="common">white-rumped munia</name>
    <dbReference type="NCBI Taxonomy" id="40157"/>
    <lineage>
        <taxon>Eukaryota</taxon>
        <taxon>Metazoa</taxon>
        <taxon>Chordata</taxon>
        <taxon>Craniata</taxon>
        <taxon>Vertebrata</taxon>
        <taxon>Euteleostomi</taxon>
        <taxon>Archelosauria</taxon>
        <taxon>Archosauria</taxon>
        <taxon>Dinosauria</taxon>
        <taxon>Saurischia</taxon>
        <taxon>Theropoda</taxon>
        <taxon>Coelurosauria</taxon>
        <taxon>Aves</taxon>
        <taxon>Neognathae</taxon>
        <taxon>Neoaves</taxon>
        <taxon>Telluraves</taxon>
        <taxon>Australaves</taxon>
        <taxon>Passeriformes</taxon>
        <taxon>Passeroidea</taxon>
        <taxon>Estrildidae</taxon>
        <taxon>Estrildinae</taxon>
        <taxon>Lonchura</taxon>
    </lineage>
</organism>
<keyword evidence="3" id="KW-1185">Reference proteome</keyword>
<evidence type="ECO:0000256" key="1">
    <source>
        <dbReference type="SAM" id="MobiDB-lite"/>
    </source>
</evidence>
<dbReference type="EMBL" id="MUZQ01000248">
    <property type="protein sequence ID" value="OWK54180.1"/>
    <property type="molecule type" value="Genomic_DNA"/>
</dbReference>
<protein>
    <submittedName>
        <fullName evidence="2">Uncharacterized protein</fullName>
    </submittedName>
</protein>
<sequence length="24" mass="2638">MKKQSMTFSHGLWAKPGESSSLIS</sequence>
<dbReference type="Proteomes" id="UP000197619">
    <property type="component" value="Unassembled WGS sequence"/>
</dbReference>
<evidence type="ECO:0000313" key="2">
    <source>
        <dbReference type="EMBL" id="OWK54180.1"/>
    </source>
</evidence>
<comment type="caution">
    <text evidence="2">The sequence shown here is derived from an EMBL/GenBank/DDBJ whole genome shotgun (WGS) entry which is preliminary data.</text>
</comment>
<evidence type="ECO:0000313" key="3">
    <source>
        <dbReference type="Proteomes" id="UP000197619"/>
    </source>
</evidence>
<reference evidence="2 3" key="1">
    <citation type="submission" date="2017-05" db="EMBL/GenBank/DDBJ databases">
        <title>Genome of assembly of the Bengalese finch, Lonchura striata domestica.</title>
        <authorList>
            <person name="Colquitt B.M."/>
            <person name="Brainard M.S."/>
        </authorList>
    </citation>
    <scope>NUCLEOTIDE SEQUENCE [LARGE SCALE GENOMIC DNA]</scope>
    <source>
        <strain evidence="2">White83orange57</strain>
    </source>
</reference>
<feature type="region of interest" description="Disordered" evidence="1">
    <location>
        <begin position="1"/>
        <end position="24"/>
    </location>
</feature>
<proteinExistence type="predicted"/>
<accession>A0A218UL94</accession>
<dbReference type="AlphaFoldDB" id="A0A218UL94"/>